<evidence type="ECO:0000313" key="2">
    <source>
        <dbReference type="Proteomes" id="UP000255036"/>
    </source>
</evidence>
<reference evidence="1 2" key="1">
    <citation type="submission" date="2018-07" db="EMBL/GenBank/DDBJ databases">
        <title>Anaerosacharophilus polymeroproducens gen. nov. sp. nov., an anaerobic bacterium isolated from salt field.</title>
        <authorList>
            <person name="Kim W."/>
            <person name="Yang S.-H."/>
            <person name="Oh J."/>
            <person name="Lee J.-H."/>
            <person name="Kwon K.K."/>
        </authorList>
    </citation>
    <scope>NUCLEOTIDE SEQUENCE [LARGE SCALE GENOMIC DNA]</scope>
    <source>
        <strain evidence="1 2">MCWD5</strain>
    </source>
</reference>
<dbReference type="AlphaFoldDB" id="A0A371AQU5"/>
<sequence>MAIKIERKYLAHFLDSSFGGTTSYIRLGQDLEEYTIELNPDVETTKNILGESSAVVKGYEPSGSVETFYAYEGDALFTQLASIVNNRSTGSSLETTVVDVLVTSTGTVTWAYREDVLVVPQSIGGDGAGVQIPFEIQYRGNRTAGTFDMATKEFTPA</sequence>
<organism evidence="1 2">
    <name type="scientific">Anaerosacchariphilus polymeriproducens</name>
    <dbReference type="NCBI Taxonomy" id="1812858"/>
    <lineage>
        <taxon>Bacteria</taxon>
        <taxon>Bacillati</taxon>
        <taxon>Bacillota</taxon>
        <taxon>Clostridia</taxon>
        <taxon>Lachnospirales</taxon>
        <taxon>Lachnospiraceae</taxon>
        <taxon>Anaerosacchariphilus</taxon>
    </lineage>
</organism>
<name>A0A371AQU5_9FIRM</name>
<evidence type="ECO:0000313" key="1">
    <source>
        <dbReference type="EMBL" id="RDU21939.1"/>
    </source>
</evidence>
<dbReference type="RefSeq" id="WP_115483102.1">
    <property type="nucleotide sequence ID" value="NZ_QRCT01000050.1"/>
</dbReference>
<dbReference type="OrthoDB" id="1654418at2"/>
<accession>A0A371AQU5</accession>
<evidence type="ECO:0008006" key="3">
    <source>
        <dbReference type="Google" id="ProtNLM"/>
    </source>
</evidence>
<keyword evidence="2" id="KW-1185">Reference proteome</keyword>
<gene>
    <name evidence="1" type="ORF">DWV06_15490</name>
</gene>
<proteinExistence type="predicted"/>
<comment type="caution">
    <text evidence="1">The sequence shown here is derived from an EMBL/GenBank/DDBJ whole genome shotgun (WGS) entry which is preliminary data.</text>
</comment>
<dbReference type="EMBL" id="QRCT01000050">
    <property type="protein sequence ID" value="RDU21939.1"/>
    <property type="molecule type" value="Genomic_DNA"/>
</dbReference>
<protein>
    <recommendedName>
        <fullName evidence="3">Phage tail protein</fullName>
    </recommendedName>
</protein>
<dbReference type="Proteomes" id="UP000255036">
    <property type="component" value="Unassembled WGS sequence"/>
</dbReference>